<evidence type="ECO:0000313" key="2">
    <source>
        <dbReference type="Proteomes" id="UP001432166"/>
    </source>
</evidence>
<evidence type="ECO:0000313" key="1">
    <source>
        <dbReference type="EMBL" id="WTP55240.1"/>
    </source>
</evidence>
<dbReference type="RefSeq" id="WP_328940192.1">
    <property type="nucleotide sequence ID" value="NZ_CP108133.1"/>
</dbReference>
<accession>A0ABZ1JW26</accession>
<reference evidence="1" key="1">
    <citation type="submission" date="2022-10" db="EMBL/GenBank/DDBJ databases">
        <title>The complete genomes of actinobacterial strains from the NBC collection.</title>
        <authorList>
            <person name="Joergensen T.S."/>
            <person name="Alvarez Arevalo M."/>
            <person name="Sterndorff E.B."/>
            <person name="Faurdal D."/>
            <person name="Vuksanovic O."/>
            <person name="Mourched A.-S."/>
            <person name="Charusanti P."/>
            <person name="Shaw S."/>
            <person name="Blin K."/>
            <person name="Weber T."/>
        </authorList>
    </citation>
    <scope>NUCLEOTIDE SEQUENCE</scope>
    <source>
        <strain evidence="1">NBC_00189</strain>
    </source>
</reference>
<gene>
    <name evidence="1" type="ORF">OG288_37480</name>
</gene>
<proteinExistence type="predicted"/>
<dbReference type="NCBIfam" id="NF033179">
    <property type="entry name" value="TnsA_like_Actin"/>
    <property type="match status" value="1"/>
</dbReference>
<protein>
    <submittedName>
        <fullName evidence="1">TnsA-like heteromeric transposase endonuclease subunit</fullName>
    </submittedName>
</protein>
<organism evidence="1 2">
    <name type="scientific">Streptomyces tauricus</name>
    <dbReference type="NCBI Taxonomy" id="68274"/>
    <lineage>
        <taxon>Bacteria</taxon>
        <taxon>Bacillati</taxon>
        <taxon>Actinomycetota</taxon>
        <taxon>Actinomycetes</taxon>
        <taxon>Kitasatosporales</taxon>
        <taxon>Streptomycetaceae</taxon>
        <taxon>Streptomyces</taxon>
        <taxon>Streptomyces aurantiacus group</taxon>
    </lineage>
</organism>
<keyword evidence="2" id="KW-1185">Reference proteome</keyword>
<dbReference type="Proteomes" id="UP001432166">
    <property type="component" value="Chromosome"/>
</dbReference>
<sequence length="214" mass="24707">MSIDLLSSATPWRTFRWYRGQKHYSGSYWSATMRDHVIYESRLELARLLFADFDPLVRGIVAQPFLMKTVGTGEIRKHIPDYLLITSQGPVLVDVKPYRRLTKPEVAFTFSWTRQAVESRGWRYEVWSEPAAVELENLRFLAGYRRDRLFPSDVLDELRQTDLDGTALGDVPKVLPHQPEFCVRAAVCHLLWSHDLQTDLSQPLSASALLRQTT</sequence>
<dbReference type="InterPro" id="IPR048000">
    <property type="entry name" value="TnsA-like"/>
</dbReference>
<dbReference type="EMBL" id="CP108133">
    <property type="protein sequence ID" value="WTP55240.1"/>
    <property type="molecule type" value="Genomic_DNA"/>
</dbReference>
<name>A0ABZ1JW26_9ACTN</name>